<protein>
    <submittedName>
        <fullName evidence="1">Carnitine 3-dehydrogenase</fullName>
        <ecNumber evidence="1">1.1.1.108</ecNumber>
    </submittedName>
</protein>
<keyword evidence="2" id="KW-1185">Reference proteome</keyword>
<dbReference type="EC" id="1.1.1.108" evidence="1"/>
<dbReference type="EMBL" id="CP113520">
    <property type="protein sequence ID" value="WAJ29202.1"/>
    <property type="molecule type" value="Genomic_DNA"/>
</dbReference>
<reference evidence="1" key="1">
    <citation type="submission" date="2022-11" db="EMBL/GenBank/DDBJ databases">
        <title>beta-Carotene-producing bacterium, Jeongeuplla avenae sp. nov., alleviates the salt stress of Arabidopsis seedlings.</title>
        <authorList>
            <person name="Jiang L."/>
            <person name="Lee J."/>
        </authorList>
    </citation>
    <scope>NUCLEOTIDE SEQUENCE</scope>
    <source>
        <strain evidence="1">DY_R2A_6</strain>
    </source>
</reference>
<keyword evidence="1" id="KW-0560">Oxidoreductase</keyword>
<dbReference type="Proteomes" id="UP001163223">
    <property type="component" value="Chromosome"/>
</dbReference>
<sequence length="491" mass="53470">MTDIRKVTVVGGGVIGGGWVARFLQNGIDVDVYDPDPEAERKLGGLLDNARRAFARLIEGPKPAPGRLRFRASLEEALAGADFVQESAPERLDLKQRLFAQIDALAPPHVLVASSTSGLLPTELQAPMAHPERLLVAHPFNPVYLVPLVELVGGQKTALQAVERARAFYASLGMKPIVIAKEIDAFVGDRLLEALWREALWLVKDGIATVEEIDDVIRYSFGLRWAQMGLFQVYRIAGGEAGMRHFMAQFGPCLQWPWTKLTDVPELTDELVDTIAEQSDAQARGLSIRELERIRDDNLVSIMRSLARSQKGAGWGAGELLNAYEARLRGGEGDTKAEPLRLHRASVSPDWIDYNGHMTEFRYLQVLGDATDAVLFKLGLDKDYVAGGHSFYTVESHIRHLGQAREGDVLAVETQVLAADAKRLKLFHTISNETTGTVVATGEHLLLHVDAASGRAAPAGEAMAARLEALARDHGALAVPAAAGRRVGEPV</sequence>
<evidence type="ECO:0000313" key="2">
    <source>
        <dbReference type="Proteomes" id="UP001163223"/>
    </source>
</evidence>
<accession>A0ACD4NR54</accession>
<proteinExistence type="predicted"/>
<evidence type="ECO:0000313" key="1">
    <source>
        <dbReference type="EMBL" id="WAJ29202.1"/>
    </source>
</evidence>
<gene>
    <name evidence="1" type="ORF">OXU80_02885</name>
</gene>
<organism evidence="1 2">
    <name type="scientific">Antarcticirhabdus aurantiaca</name>
    <dbReference type="NCBI Taxonomy" id="2606717"/>
    <lineage>
        <taxon>Bacteria</taxon>
        <taxon>Pseudomonadati</taxon>
        <taxon>Pseudomonadota</taxon>
        <taxon>Alphaproteobacteria</taxon>
        <taxon>Hyphomicrobiales</taxon>
        <taxon>Aurantimonadaceae</taxon>
        <taxon>Antarcticirhabdus</taxon>
    </lineage>
</organism>
<name>A0ACD4NR54_9HYPH</name>